<evidence type="ECO:0000259" key="7">
    <source>
        <dbReference type="Pfam" id="PF01171"/>
    </source>
</evidence>
<protein>
    <recommendedName>
        <fullName evidence="6">tRNA(Ile)-lysidine synthase</fullName>
        <ecNumber evidence="6">6.3.4.19</ecNumber>
    </recommendedName>
    <alternativeName>
        <fullName evidence="6">tRNA(Ile)-2-lysyl-cytidine synthase</fullName>
    </alternativeName>
    <alternativeName>
        <fullName evidence="6">tRNA(Ile)-lysidine synthetase</fullName>
    </alternativeName>
</protein>
<dbReference type="Gene3D" id="3.40.50.620">
    <property type="entry name" value="HUPs"/>
    <property type="match status" value="1"/>
</dbReference>
<evidence type="ECO:0000256" key="1">
    <source>
        <dbReference type="ARBA" id="ARBA00022598"/>
    </source>
</evidence>
<dbReference type="Proteomes" id="UP001208771">
    <property type="component" value="Unassembled WGS sequence"/>
</dbReference>
<dbReference type="InterPro" id="IPR012094">
    <property type="entry name" value="tRNA_Ile_lys_synt"/>
</dbReference>
<feature type="domain" description="tRNA(Ile)-lysidine/2-thiocytidine synthase N-terminal" evidence="7">
    <location>
        <begin position="20"/>
        <end position="200"/>
    </location>
</feature>
<evidence type="ECO:0000313" key="9">
    <source>
        <dbReference type="Proteomes" id="UP001208771"/>
    </source>
</evidence>
<sequence length="428" mass="45977">MQPLDAAQRFLNRLPRPARILVAISGGSDSTGLLAALHRAARGGHSLCAVTIDHALRPESASEAETVAALCASLGISHATLRWEGAKPESRLSEAARLARYRLLKQAAARFSADLVVTAHTADDQDETVLMRAARSARAENAGLSGMAEAVFYDRSIWIARPFLDVRRRAIRDFLAGEGMGWIDDPTNDDPHYERVRIRRALAAGEATVPDVAFAAQERRRLAVAAAEWLERHAVLRSAVLARIAPEGLDAPPDVLRVALSGLVAMLGGRENGPARNAMNRLLAMIGDGRPGRMTLSRVFVALRRDGLYLMRELRGLPEMTVASGAEGVWDGRFRVANPSAGPLTVVPAPAPDDARVAALFPGMPVSLARRAAQAMPCISGAKHPDEAPFEPRIAACDLFLPLFDLRLANALAGLAGRTPFTEPAFSR</sequence>
<keyword evidence="1 6" id="KW-0436">Ligase</keyword>
<comment type="domain">
    <text evidence="6">The N-terminal region contains the highly conserved SGGXDS motif, predicted to be a P-loop motif involved in ATP binding.</text>
</comment>
<evidence type="ECO:0000256" key="6">
    <source>
        <dbReference type="HAMAP-Rule" id="MF_01161"/>
    </source>
</evidence>
<dbReference type="InterPro" id="IPR011063">
    <property type="entry name" value="TilS/TtcA_N"/>
</dbReference>
<reference evidence="8" key="1">
    <citation type="submission" date="2022-07" db="EMBL/GenBank/DDBJ databases">
        <title>Ectorhizobium quercum gen.nov., sp. nov.</title>
        <authorList>
            <person name="Ma T."/>
            <person name="Li Y."/>
        </authorList>
    </citation>
    <scope>NUCLEOTIDE SEQUENCE</scope>
    <source>
        <strain evidence="8">BDR2-2</strain>
    </source>
</reference>
<feature type="binding site" evidence="6">
    <location>
        <begin position="25"/>
        <end position="30"/>
    </location>
    <ligand>
        <name>ATP</name>
        <dbReference type="ChEBI" id="CHEBI:30616"/>
    </ligand>
</feature>
<dbReference type="HAMAP" id="MF_01161">
    <property type="entry name" value="tRNA_Ile_lys_synt"/>
    <property type="match status" value="1"/>
</dbReference>
<dbReference type="GO" id="GO:0032267">
    <property type="term" value="F:tRNA(Ile)-lysidine synthase activity"/>
    <property type="evidence" value="ECO:0007669"/>
    <property type="project" value="UniProtKB-EC"/>
</dbReference>
<keyword evidence="2 6" id="KW-0819">tRNA processing</keyword>
<dbReference type="EC" id="6.3.4.19" evidence="6"/>
<keyword evidence="4 6" id="KW-0067">ATP-binding</keyword>
<organism evidence="8 9">
    <name type="scientific">Ectorhizobium quercum</name>
    <dbReference type="NCBI Taxonomy" id="2965071"/>
    <lineage>
        <taxon>Bacteria</taxon>
        <taxon>Pseudomonadati</taxon>
        <taxon>Pseudomonadota</taxon>
        <taxon>Alphaproteobacteria</taxon>
        <taxon>Hyphomicrobiales</taxon>
        <taxon>Rhizobiaceae</taxon>
        <taxon>Ectorhizobium</taxon>
    </lineage>
</organism>
<evidence type="ECO:0000313" key="8">
    <source>
        <dbReference type="EMBL" id="MCX8996765.1"/>
    </source>
</evidence>
<dbReference type="GO" id="GO:0005524">
    <property type="term" value="F:ATP binding"/>
    <property type="evidence" value="ECO:0007669"/>
    <property type="project" value="UniProtKB-UniRule"/>
</dbReference>
<keyword evidence="6" id="KW-0963">Cytoplasm</keyword>
<evidence type="ECO:0000256" key="4">
    <source>
        <dbReference type="ARBA" id="ARBA00022840"/>
    </source>
</evidence>
<dbReference type="SUPFAM" id="SSF52402">
    <property type="entry name" value="Adenine nucleotide alpha hydrolases-like"/>
    <property type="match status" value="1"/>
</dbReference>
<comment type="subcellular location">
    <subcellularLocation>
        <location evidence="6">Cytoplasm</location>
    </subcellularLocation>
</comment>
<comment type="similarity">
    <text evidence="6">Belongs to the tRNA(Ile)-lysidine synthase family.</text>
</comment>
<dbReference type="PANTHER" id="PTHR43033">
    <property type="entry name" value="TRNA(ILE)-LYSIDINE SYNTHASE-RELATED"/>
    <property type="match status" value="1"/>
</dbReference>
<dbReference type="RefSeq" id="WP_306410545.1">
    <property type="nucleotide sequence ID" value="NZ_JANFPI010000002.1"/>
</dbReference>
<evidence type="ECO:0000256" key="3">
    <source>
        <dbReference type="ARBA" id="ARBA00022741"/>
    </source>
</evidence>
<comment type="caution">
    <text evidence="8">The sequence shown here is derived from an EMBL/GenBank/DDBJ whole genome shotgun (WGS) entry which is preliminary data.</text>
</comment>
<dbReference type="InterPro" id="IPR014729">
    <property type="entry name" value="Rossmann-like_a/b/a_fold"/>
</dbReference>
<dbReference type="CDD" id="cd01992">
    <property type="entry name" value="TilS_N"/>
    <property type="match status" value="1"/>
</dbReference>
<keyword evidence="9" id="KW-1185">Reference proteome</keyword>
<name>A0AAE3MZW8_9HYPH</name>
<dbReference type="Pfam" id="PF01171">
    <property type="entry name" value="ATP_bind_3"/>
    <property type="match status" value="1"/>
</dbReference>
<proteinExistence type="inferred from homology"/>
<comment type="function">
    <text evidence="6">Ligates lysine onto the cytidine present at position 34 of the AUA codon-specific tRNA(Ile) that contains the anticodon CAU, in an ATP-dependent manner. Cytidine is converted to lysidine, thus changing the amino acid specificity of the tRNA from methionine to isoleucine.</text>
</comment>
<evidence type="ECO:0000256" key="2">
    <source>
        <dbReference type="ARBA" id="ARBA00022694"/>
    </source>
</evidence>
<dbReference type="GO" id="GO:0005737">
    <property type="term" value="C:cytoplasm"/>
    <property type="evidence" value="ECO:0007669"/>
    <property type="project" value="UniProtKB-SubCell"/>
</dbReference>
<comment type="catalytic activity">
    <reaction evidence="5 6">
        <text>cytidine(34) in tRNA(Ile2) + L-lysine + ATP = lysidine(34) in tRNA(Ile2) + AMP + diphosphate + H(+)</text>
        <dbReference type="Rhea" id="RHEA:43744"/>
        <dbReference type="Rhea" id="RHEA-COMP:10625"/>
        <dbReference type="Rhea" id="RHEA-COMP:10670"/>
        <dbReference type="ChEBI" id="CHEBI:15378"/>
        <dbReference type="ChEBI" id="CHEBI:30616"/>
        <dbReference type="ChEBI" id="CHEBI:32551"/>
        <dbReference type="ChEBI" id="CHEBI:33019"/>
        <dbReference type="ChEBI" id="CHEBI:82748"/>
        <dbReference type="ChEBI" id="CHEBI:83665"/>
        <dbReference type="ChEBI" id="CHEBI:456215"/>
        <dbReference type="EC" id="6.3.4.19"/>
    </reaction>
</comment>
<dbReference type="GO" id="GO:0006400">
    <property type="term" value="P:tRNA modification"/>
    <property type="evidence" value="ECO:0007669"/>
    <property type="project" value="UniProtKB-UniRule"/>
</dbReference>
<evidence type="ECO:0000256" key="5">
    <source>
        <dbReference type="ARBA" id="ARBA00048539"/>
    </source>
</evidence>
<gene>
    <name evidence="6 8" type="primary">tilS</name>
    <name evidence="8" type="ORF">NOF55_06570</name>
</gene>
<dbReference type="InterPro" id="IPR012795">
    <property type="entry name" value="tRNA_Ile_lys_synt_N"/>
</dbReference>
<dbReference type="EMBL" id="JANFPI010000002">
    <property type="protein sequence ID" value="MCX8996765.1"/>
    <property type="molecule type" value="Genomic_DNA"/>
</dbReference>
<dbReference type="PANTHER" id="PTHR43033:SF1">
    <property type="entry name" value="TRNA(ILE)-LYSIDINE SYNTHASE-RELATED"/>
    <property type="match status" value="1"/>
</dbReference>
<dbReference type="NCBIfam" id="TIGR02432">
    <property type="entry name" value="lysidine_TilS_N"/>
    <property type="match status" value="1"/>
</dbReference>
<keyword evidence="3 6" id="KW-0547">Nucleotide-binding</keyword>
<dbReference type="AlphaFoldDB" id="A0AAE3MZW8"/>
<accession>A0AAE3MZW8</accession>